<dbReference type="SUPFAM" id="SSF56219">
    <property type="entry name" value="DNase I-like"/>
    <property type="match status" value="1"/>
</dbReference>
<evidence type="ECO:0000256" key="2">
    <source>
        <dbReference type="ARBA" id="ARBA00022723"/>
    </source>
</evidence>
<feature type="domain" description="Endonuclease/exonuclease/phosphatase" evidence="10">
    <location>
        <begin position="4"/>
        <end position="265"/>
    </location>
</feature>
<dbReference type="GO" id="GO:0003906">
    <property type="term" value="F:DNA-(apurinic or apyrimidinic site) endonuclease activity"/>
    <property type="evidence" value="ECO:0007669"/>
    <property type="project" value="TreeGrafter"/>
</dbReference>
<feature type="binding site" evidence="6">
    <location>
        <position position="264"/>
    </location>
    <ligand>
        <name>Mg(2+)</name>
        <dbReference type="ChEBI" id="CHEBI:18420"/>
        <label>1</label>
    </ligand>
</feature>
<accession>A0A9D4U640</accession>
<sequence>MRILSWNVNGLYTTLKDAAVRHSSISNYFSNVLNADIICFQEAKVQEEKLEKWMACVPGYESFWAFSKDKKGYSGVVTYVKEELSPLDAKANWLGDFDDPLLEEFCNEGRIVETDHGSFILINVYTPNAGDREQGRPRVGFKMSFLKALKRKCDELIHAGRHIILVGDLNVPHKDQDVHRRWNIREIYSAEELSFMDALFDEYVDLFRKFHPNDEDVFSVWNQKKEARIHNEGLRIDYAVCDQGFLPHVSSTDIIKMYPKNWSDHAAVLTTLTEQPILPPHPKPAISSSNMQKFMTDARQKRLTSLFSPCLSREAKQERPVNADDDEHEHDPSATVIEESVKLDMVNKKREGTPSLAESPASKTQRFDLTSTTSRTPPNLQKNQRSLMSYLQRGDG</sequence>
<feature type="active site" evidence="5">
    <location>
        <position position="125"/>
    </location>
</feature>
<feature type="binding site" evidence="6">
    <location>
        <position position="265"/>
    </location>
    <ligand>
        <name>Mg(2+)</name>
        <dbReference type="ChEBI" id="CHEBI:18420"/>
        <label>1</label>
    </ligand>
</feature>
<feature type="active site" description="Proton acceptor" evidence="5">
    <location>
        <position position="265"/>
    </location>
</feature>
<feature type="binding site" evidence="6">
    <location>
        <position position="7"/>
    </location>
    <ligand>
        <name>Mg(2+)</name>
        <dbReference type="ChEBI" id="CHEBI:18420"/>
        <label>1</label>
    </ligand>
</feature>
<feature type="active site" description="Proton donor/acceptor" evidence="5">
    <location>
        <position position="168"/>
    </location>
</feature>
<feature type="site" description="Interaction with DNA substrate" evidence="7">
    <location>
        <position position="265"/>
    </location>
</feature>
<dbReference type="GO" id="GO:0008081">
    <property type="term" value="F:phosphoric diester hydrolase activity"/>
    <property type="evidence" value="ECO:0007669"/>
    <property type="project" value="TreeGrafter"/>
</dbReference>
<evidence type="ECO:0000256" key="3">
    <source>
        <dbReference type="ARBA" id="ARBA00022801"/>
    </source>
</evidence>
<dbReference type="EC" id="3.1.-.-" evidence="8"/>
<evidence type="ECO:0000256" key="8">
    <source>
        <dbReference type="RuleBase" id="RU362131"/>
    </source>
</evidence>
<dbReference type="PANTHER" id="PTHR22748:SF20">
    <property type="entry name" value="DNA-(APURINIC OR APYRIMIDINIC SITE) ENDONUCLEASE"/>
    <property type="match status" value="1"/>
</dbReference>
<dbReference type="GO" id="GO:0005634">
    <property type="term" value="C:nucleus"/>
    <property type="evidence" value="ECO:0007669"/>
    <property type="project" value="TreeGrafter"/>
</dbReference>
<evidence type="ECO:0000313" key="11">
    <source>
        <dbReference type="EMBL" id="KAI5062045.1"/>
    </source>
</evidence>
<dbReference type="GO" id="GO:0008311">
    <property type="term" value="F:double-stranded DNA 3'-5' DNA exonuclease activity"/>
    <property type="evidence" value="ECO:0007669"/>
    <property type="project" value="TreeGrafter"/>
</dbReference>
<evidence type="ECO:0000256" key="1">
    <source>
        <dbReference type="ARBA" id="ARBA00007092"/>
    </source>
</evidence>
<evidence type="ECO:0000256" key="4">
    <source>
        <dbReference type="ARBA" id="ARBA00022842"/>
    </source>
</evidence>
<feature type="region of interest" description="Disordered" evidence="9">
    <location>
        <begin position="307"/>
        <end position="396"/>
    </location>
</feature>
<evidence type="ECO:0000313" key="12">
    <source>
        <dbReference type="Proteomes" id="UP000886520"/>
    </source>
</evidence>
<feature type="binding site" evidence="6">
    <location>
        <position position="42"/>
    </location>
    <ligand>
        <name>Mg(2+)</name>
        <dbReference type="ChEBI" id="CHEBI:18420"/>
        <label>1</label>
    </ligand>
</feature>
<dbReference type="InterPro" id="IPR005135">
    <property type="entry name" value="Endo/exonuclease/phosphatase"/>
</dbReference>
<dbReference type="Gene3D" id="3.60.10.10">
    <property type="entry name" value="Endonuclease/exonuclease/phosphatase"/>
    <property type="match status" value="1"/>
</dbReference>
<evidence type="ECO:0000256" key="5">
    <source>
        <dbReference type="PIRSR" id="PIRSR604808-1"/>
    </source>
</evidence>
<keyword evidence="6" id="KW-0464">Manganese</keyword>
<dbReference type="Pfam" id="PF03372">
    <property type="entry name" value="Exo_endo_phos"/>
    <property type="match status" value="1"/>
</dbReference>
<gene>
    <name evidence="11" type="ORF">GOP47_0022584</name>
</gene>
<feature type="binding site" evidence="6">
    <location>
        <position position="170"/>
    </location>
    <ligand>
        <name>Mg(2+)</name>
        <dbReference type="ChEBI" id="CHEBI:18420"/>
        <label>1</label>
    </ligand>
</feature>
<dbReference type="PANTHER" id="PTHR22748">
    <property type="entry name" value="AP ENDONUCLEASE"/>
    <property type="match status" value="1"/>
</dbReference>
<feature type="compositionally biased region" description="Basic and acidic residues" evidence="9">
    <location>
        <begin position="339"/>
        <end position="352"/>
    </location>
</feature>
<dbReference type="OrthoDB" id="391817at2759"/>
<evidence type="ECO:0000259" key="10">
    <source>
        <dbReference type="Pfam" id="PF03372"/>
    </source>
</evidence>
<feature type="site" description="Transition state stabilizer" evidence="7">
    <location>
        <position position="170"/>
    </location>
</feature>
<dbReference type="Proteomes" id="UP000886520">
    <property type="component" value="Chromosome 22"/>
</dbReference>
<evidence type="ECO:0000256" key="9">
    <source>
        <dbReference type="SAM" id="MobiDB-lite"/>
    </source>
</evidence>
<dbReference type="NCBIfam" id="TIGR00633">
    <property type="entry name" value="xth"/>
    <property type="match status" value="1"/>
</dbReference>
<feature type="site" description="Important for catalytic activity" evidence="7">
    <location>
        <position position="237"/>
    </location>
</feature>
<keyword evidence="2 6" id="KW-0479">Metal-binding</keyword>
<dbReference type="GO" id="GO:0046872">
    <property type="term" value="F:metal ion binding"/>
    <property type="evidence" value="ECO:0007669"/>
    <property type="project" value="UniProtKB-KW"/>
</dbReference>
<keyword evidence="8" id="KW-0234">DNA repair</keyword>
<proteinExistence type="inferred from homology"/>
<dbReference type="GO" id="GO:0006284">
    <property type="term" value="P:base-excision repair"/>
    <property type="evidence" value="ECO:0007669"/>
    <property type="project" value="TreeGrafter"/>
</dbReference>
<keyword evidence="3" id="KW-0378">Hydrolase</keyword>
<feature type="compositionally biased region" description="Basic and acidic residues" evidence="9">
    <location>
        <begin position="313"/>
        <end position="322"/>
    </location>
</feature>
<name>A0A9D4U640_ADICA</name>
<keyword evidence="8" id="KW-0227">DNA damage</keyword>
<dbReference type="EMBL" id="JABFUD020000022">
    <property type="protein sequence ID" value="KAI5062045.1"/>
    <property type="molecule type" value="Genomic_DNA"/>
</dbReference>
<reference evidence="11" key="1">
    <citation type="submission" date="2021-01" db="EMBL/GenBank/DDBJ databases">
        <title>Adiantum capillus-veneris genome.</title>
        <authorList>
            <person name="Fang Y."/>
            <person name="Liao Q."/>
        </authorList>
    </citation>
    <scope>NUCLEOTIDE SEQUENCE</scope>
    <source>
        <strain evidence="11">H3</strain>
        <tissue evidence="11">Leaf</tissue>
    </source>
</reference>
<dbReference type="InterPro" id="IPR004808">
    <property type="entry name" value="AP_endonuc_1"/>
</dbReference>
<organism evidence="11 12">
    <name type="scientific">Adiantum capillus-veneris</name>
    <name type="common">Maidenhair fern</name>
    <dbReference type="NCBI Taxonomy" id="13818"/>
    <lineage>
        <taxon>Eukaryota</taxon>
        <taxon>Viridiplantae</taxon>
        <taxon>Streptophyta</taxon>
        <taxon>Embryophyta</taxon>
        <taxon>Tracheophyta</taxon>
        <taxon>Polypodiopsida</taxon>
        <taxon>Polypodiidae</taxon>
        <taxon>Polypodiales</taxon>
        <taxon>Pteridineae</taxon>
        <taxon>Pteridaceae</taxon>
        <taxon>Vittarioideae</taxon>
        <taxon>Adiantum</taxon>
    </lineage>
</organism>
<feature type="binding site" evidence="6">
    <location>
        <position position="168"/>
    </location>
    <ligand>
        <name>Mg(2+)</name>
        <dbReference type="ChEBI" id="CHEBI:18420"/>
        <label>1</label>
    </ligand>
</feature>
<keyword evidence="12" id="KW-1185">Reference proteome</keyword>
<keyword evidence="4 6" id="KW-0460">Magnesium</keyword>
<dbReference type="AlphaFoldDB" id="A0A9D4U640"/>
<comment type="similarity">
    <text evidence="1 8">Belongs to the DNA repair enzymes AP/ExoA family.</text>
</comment>
<dbReference type="PROSITE" id="PS51435">
    <property type="entry name" value="AP_NUCLEASE_F1_4"/>
    <property type="match status" value="1"/>
</dbReference>
<dbReference type="InterPro" id="IPR036691">
    <property type="entry name" value="Endo/exonu/phosph_ase_sf"/>
</dbReference>
<evidence type="ECO:0000256" key="7">
    <source>
        <dbReference type="PIRSR" id="PIRSR604808-3"/>
    </source>
</evidence>
<comment type="cofactor">
    <cofactor evidence="6 8">
        <name>Mg(2+)</name>
        <dbReference type="ChEBI" id="CHEBI:18420"/>
    </cofactor>
    <cofactor evidence="6 8">
        <name>Mn(2+)</name>
        <dbReference type="ChEBI" id="CHEBI:29035"/>
    </cofactor>
    <text evidence="6 8">Probably binds two magnesium or manganese ions per subunit.</text>
</comment>
<protein>
    <recommendedName>
        <fullName evidence="8">DNA-(apurinic or apyrimidinic site) endonuclease</fullName>
        <ecNumber evidence="8">3.1.-.-</ecNumber>
    </recommendedName>
</protein>
<evidence type="ECO:0000256" key="6">
    <source>
        <dbReference type="PIRSR" id="PIRSR604808-2"/>
    </source>
</evidence>
<feature type="compositionally biased region" description="Polar residues" evidence="9">
    <location>
        <begin position="361"/>
        <end position="389"/>
    </location>
</feature>
<comment type="caution">
    <text evidence="11">The sequence shown here is derived from an EMBL/GenBank/DDBJ whole genome shotgun (WGS) entry which is preliminary data.</text>
</comment>